<organism evidence="2 3">
    <name type="scientific">Eragrostis curvula</name>
    <name type="common">weeping love grass</name>
    <dbReference type="NCBI Taxonomy" id="38414"/>
    <lineage>
        <taxon>Eukaryota</taxon>
        <taxon>Viridiplantae</taxon>
        <taxon>Streptophyta</taxon>
        <taxon>Embryophyta</taxon>
        <taxon>Tracheophyta</taxon>
        <taxon>Spermatophyta</taxon>
        <taxon>Magnoliopsida</taxon>
        <taxon>Liliopsida</taxon>
        <taxon>Poales</taxon>
        <taxon>Poaceae</taxon>
        <taxon>PACMAD clade</taxon>
        <taxon>Chloridoideae</taxon>
        <taxon>Eragrostideae</taxon>
        <taxon>Eragrostidinae</taxon>
        <taxon>Eragrostis</taxon>
    </lineage>
</organism>
<protein>
    <submittedName>
        <fullName evidence="2">Uncharacterized protein</fullName>
    </submittedName>
</protein>
<proteinExistence type="predicted"/>
<comment type="caution">
    <text evidence="2">The sequence shown here is derived from an EMBL/GenBank/DDBJ whole genome shotgun (WGS) entry which is preliminary data.</text>
</comment>
<dbReference type="Proteomes" id="UP000324897">
    <property type="component" value="Chromosome 1"/>
</dbReference>
<gene>
    <name evidence="2" type="ORF">EJB05_19145</name>
</gene>
<name>A0A5J9UUT0_9POAL</name>
<accession>A0A5J9UUT0</accession>
<dbReference type="EMBL" id="RWGY01000011">
    <property type="protein sequence ID" value="TVU27649.1"/>
    <property type="molecule type" value="Genomic_DNA"/>
</dbReference>
<reference evidence="2 3" key="1">
    <citation type="journal article" date="2019" name="Sci. Rep.">
        <title>A high-quality genome of Eragrostis curvula grass provides insights into Poaceae evolution and supports new strategies to enhance forage quality.</title>
        <authorList>
            <person name="Carballo J."/>
            <person name="Santos B.A.C.M."/>
            <person name="Zappacosta D."/>
            <person name="Garbus I."/>
            <person name="Selva J.P."/>
            <person name="Gallo C.A."/>
            <person name="Diaz A."/>
            <person name="Albertini E."/>
            <person name="Caccamo M."/>
            <person name="Echenique V."/>
        </authorList>
    </citation>
    <scope>NUCLEOTIDE SEQUENCE [LARGE SCALE GENOMIC DNA]</scope>
    <source>
        <strain evidence="3">cv. Victoria</strain>
        <tissue evidence="2">Leaf</tissue>
    </source>
</reference>
<evidence type="ECO:0000313" key="3">
    <source>
        <dbReference type="Proteomes" id="UP000324897"/>
    </source>
</evidence>
<feature type="region of interest" description="Disordered" evidence="1">
    <location>
        <begin position="1"/>
        <end position="29"/>
    </location>
</feature>
<evidence type="ECO:0000313" key="2">
    <source>
        <dbReference type="EMBL" id="TVU27649.1"/>
    </source>
</evidence>
<evidence type="ECO:0000256" key="1">
    <source>
        <dbReference type="SAM" id="MobiDB-lite"/>
    </source>
</evidence>
<dbReference type="AlphaFoldDB" id="A0A5J9UUT0"/>
<sequence length="185" mass="19505">MARGEPTRRARSPSRAPSPARSPSPAGCRSARETVYVAEEIGYDDVLSCLTKTSHISYKSTMANSMIRQSGLFGSGPNALSFISYGACAPQDSSHTLVSDVAIKAPEDKNKNSTSGAANMKAGGGNAHMKASDHEINPFFVCELEIPYESLAAKANGKCAKQNLSQMVRGGICGSKGGYGYISYL</sequence>
<keyword evidence="3" id="KW-1185">Reference proteome</keyword>
<feature type="compositionally biased region" description="Low complexity" evidence="1">
    <location>
        <begin position="13"/>
        <end position="29"/>
    </location>
</feature>
<dbReference type="Gramene" id="TVU27649">
    <property type="protein sequence ID" value="TVU27649"/>
    <property type="gene ID" value="EJB05_19145"/>
</dbReference>